<keyword evidence="1" id="KW-0472">Membrane</keyword>
<dbReference type="EMBL" id="LBOG01000001">
    <property type="protein sequence ID" value="KKP30678.1"/>
    <property type="molecule type" value="Genomic_DNA"/>
</dbReference>
<feature type="transmembrane region" description="Helical" evidence="1">
    <location>
        <begin position="169"/>
        <end position="186"/>
    </location>
</feature>
<name>A0A0F9YH06_9BACT</name>
<accession>A0A0F9YH06</accession>
<dbReference type="Proteomes" id="UP000034934">
    <property type="component" value="Unassembled WGS sequence"/>
</dbReference>
<evidence type="ECO:0000256" key="1">
    <source>
        <dbReference type="SAM" id="Phobius"/>
    </source>
</evidence>
<reference evidence="2 3" key="1">
    <citation type="journal article" date="2015" name="Nature">
        <title>rRNA introns, odd ribosomes, and small enigmatic genomes across a large radiation of phyla.</title>
        <authorList>
            <person name="Brown C.T."/>
            <person name="Hug L.A."/>
            <person name="Thomas B.C."/>
            <person name="Sharon I."/>
            <person name="Castelle C.J."/>
            <person name="Singh A."/>
            <person name="Wilkins M.J."/>
            <person name="Williams K.H."/>
            <person name="Banfield J.F."/>
        </authorList>
    </citation>
    <scope>NUCLEOTIDE SEQUENCE [LARGE SCALE GENOMIC DNA]</scope>
</reference>
<evidence type="ECO:0000313" key="2">
    <source>
        <dbReference type="EMBL" id="KKP30678.1"/>
    </source>
</evidence>
<sequence length="192" mass="21834">MLPENIIYLGVLINLLFSILYIKSIIYGKTRPNLISWFVWMLAPFVGTFLALKAGAGFSVLGIFMAGFGPFLVVMVSLFKKNAFWKIERYDLICGFFSLLALLLYIATNNLWISILFAIISDGLAAVPTIIKSWKFPETESSSVYLGGIINNIVSLLIIKNWIFSIYSFNIYFIVINIIIIFAIFYKKILRN</sequence>
<proteinExistence type="predicted"/>
<keyword evidence="1" id="KW-1133">Transmembrane helix</keyword>
<evidence type="ECO:0000313" key="3">
    <source>
        <dbReference type="Proteomes" id="UP000034934"/>
    </source>
</evidence>
<keyword evidence="1" id="KW-0812">Transmembrane</keyword>
<feature type="transmembrane region" description="Helical" evidence="1">
    <location>
        <begin position="6"/>
        <end position="22"/>
    </location>
</feature>
<organism evidence="2 3">
    <name type="scientific">Candidatus Nomurabacteria bacterium GW2011_GWF1_31_48</name>
    <dbReference type="NCBI Taxonomy" id="1618767"/>
    <lineage>
        <taxon>Bacteria</taxon>
        <taxon>Candidatus Nomuraibacteriota</taxon>
    </lineage>
</organism>
<feature type="transmembrane region" description="Helical" evidence="1">
    <location>
        <begin position="90"/>
        <end position="107"/>
    </location>
</feature>
<dbReference type="AlphaFoldDB" id="A0A0F9YH06"/>
<comment type="caution">
    <text evidence="2">The sequence shown here is derived from an EMBL/GenBank/DDBJ whole genome shotgun (WGS) entry which is preliminary data.</text>
</comment>
<feature type="transmembrane region" description="Helical" evidence="1">
    <location>
        <begin position="58"/>
        <end position="78"/>
    </location>
</feature>
<feature type="transmembrane region" description="Helical" evidence="1">
    <location>
        <begin position="34"/>
        <end position="52"/>
    </location>
</feature>
<gene>
    <name evidence="2" type="ORF">UR19_C0001G0062</name>
</gene>
<protein>
    <submittedName>
        <fullName evidence="2">Uncharacterized protein</fullName>
    </submittedName>
</protein>